<name>A0A0D0BAG5_9AGAR</name>
<dbReference type="EMBL" id="KN834774">
    <property type="protein sequence ID" value="KIK60695.1"/>
    <property type="molecule type" value="Genomic_DNA"/>
</dbReference>
<organism evidence="2 3">
    <name type="scientific">Collybiopsis luxurians FD-317 M1</name>
    <dbReference type="NCBI Taxonomy" id="944289"/>
    <lineage>
        <taxon>Eukaryota</taxon>
        <taxon>Fungi</taxon>
        <taxon>Dikarya</taxon>
        <taxon>Basidiomycota</taxon>
        <taxon>Agaricomycotina</taxon>
        <taxon>Agaricomycetes</taxon>
        <taxon>Agaricomycetidae</taxon>
        <taxon>Agaricales</taxon>
        <taxon>Marasmiineae</taxon>
        <taxon>Omphalotaceae</taxon>
        <taxon>Collybiopsis</taxon>
        <taxon>Collybiopsis luxurians</taxon>
    </lineage>
</organism>
<proteinExistence type="predicted"/>
<evidence type="ECO:0000313" key="2">
    <source>
        <dbReference type="EMBL" id="KIK60695.1"/>
    </source>
</evidence>
<dbReference type="Proteomes" id="UP000053593">
    <property type="component" value="Unassembled WGS sequence"/>
</dbReference>
<evidence type="ECO:0000313" key="3">
    <source>
        <dbReference type="Proteomes" id="UP000053593"/>
    </source>
</evidence>
<feature type="compositionally biased region" description="Basic and acidic residues" evidence="1">
    <location>
        <begin position="79"/>
        <end position="93"/>
    </location>
</feature>
<feature type="region of interest" description="Disordered" evidence="1">
    <location>
        <begin position="70"/>
        <end position="121"/>
    </location>
</feature>
<feature type="compositionally biased region" description="Basic and acidic residues" evidence="1">
    <location>
        <begin position="111"/>
        <end position="121"/>
    </location>
</feature>
<protein>
    <submittedName>
        <fullName evidence="2">Uncharacterized protein</fullName>
    </submittedName>
</protein>
<dbReference type="AlphaFoldDB" id="A0A0D0BAG5"/>
<accession>A0A0D0BAG5</accession>
<sequence length="156" mass="17180">MNRHEHNPADFHCIFGNAGAPLSENSVNSRHLLAFTHDENLLVELFQTHTHKVIHVLCWHEAVPPTIPAEPRSITPIYDSDHPDYNASDESKSIHANSSIDGSSDTTSSSHSKDSQVDKLDSDLDSGLDVVALIDLTAEDTDAVIDLTREDIDIDM</sequence>
<feature type="compositionally biased region" description="Low complexity" evidence="1">
    <location>
        <begin position="98"/>
        <end position="110"/>
    </location>
</feature>
<gene>
    <name evidence="2" type="ORF">GYMLUDRAFT_59408</name>
</gene>
<dbReference type="HOGENOM" id="CLU_1686799_0_0_1"/>
<evidence type="ECO:0000256" key="1">
    <source>
        <dbReference type="SAM" id="MobiDB-lite"/>
    </source>
</evidence>
<keyword evidence="3" id="KW-1185">Reference proteome</keyword>
<reference evidence="2 3" key="1">
    <citation type="submission" date="2014-04" db="EMBL/GenBank/DDBJ databases">
        <title>Evolutionary Origins and Diversification of the Mycorrhizal Mutualists.</title>
        <authorList>
            <consortium name="DOE Joint Genome Institute"/>
            <consortium name="Mycorrhizal Genomics Consortium"/>
            <person name="Kohler A."/>
            <person name="Kuo A."/>
            <person name="Nagy L.G."/>
            <person name="Floudas D."/>
            <person name="Copeland A."/>
            <person name="Barry K.W."/>
            <person name="Cichocki N."/>
            <person name="Veneault-Fourrey C."/>
            <person name="LaButti K."/>
            <person name="Lindquist E.A."/>
            <person name="Lipzen A."/>
            <person name="Lundell T."/>
            <person name="Morin E."/>
            <person name="Murat C."/>
            <person name="Riley R."/>
            <person name="Ohm R."/>
            <person name="Sun H."/>
            <person name="Tunlid A."/>
            <person name="Henrissat B."/>
            <person name="Grigoriev I.V."/>
            <person name="Hibbett D.S."/>
            <person name="Martin F."/>
        </authorList>
    </citation>
    <scope>NUCLEOTIDE SEQUENCE [LARGE SCALE GENOMIC DNA]</scope>
    <source>
        <strain evidence="2 3">FD-317 M1</strain>
    </source>
</reference>